<gene>
    <name evidence="2" type="ORF">NSU_0905</name>
</gene>
<dbReference type="PATRIC" id="fig|1088721.3.peg.895"/>
<dbReference type="AlphaFoldDB" id="G6E984"/>
<sequence>MYETVPLPLALGSLLTRVRNVFGQLVSANTNDTLDAVDTAMSPKLAARSLETGRKSGLRHGGRSRSS</sequence>
<protein>
    <submittedName>
        <fullName evidence="2">Peptidyl-dipeptidase Dcp</fullName>
    </submittedName>
</protein>
<dbReference type="Proteomes" id="UP000004030">
    <property type="component" value="Unassembled WGS sequence"/>
</dbReference>
<reference evidence="2 3" key="1">
    <citation type="journal article" date="2012" name="J. Bacteriol.">
        <title>Genome sequence of benzo(a)pyrene-degrading bacterium Novosphingobium pentaromativorans US6-1.</title>
        <authorList>
            <person name="Luo Y.R."/>
            <person name="Kang S.G."/>
            <person name="Kim S.J."/>
            <person name="Kim M.R."/>
            <person name="Li N."/>
            <person name="Lee J.H."/>
            <person name="Kwon K.K."/>
        </authorList>
    </citation>
    <scope>NUCLEOTIDE SEQUENCE [LARGE SCALE GENOMIC DNA]</scope>
    <source>
        <strain evidence="2 3">US6-1</strain>
    </source>
</reference>
<proteinExistence type="predicted"/>
<feature type="compositionally biased region" description="Basic residues" evidence="1">
    <location>
        <begin position="56"/>
        <end position="67"/>
    </location>
</feature>
<evidence type="ECO:0000313" key="3">
    <source>
        <dbReference type="Proteomes" id="UP000004030"/>
    </source>
</evidence>
<name>G6E984_9SPHN</name>
<keyword evidence="3" id="KW-1185">Reference proteome</keyword>
<organism evidence="2 3">
    <name type="scientific">Novosphingobium pentaromativorans US6-1</name>
    <dbReference type="NCBI Taxonomy" id="1088721"/>
    <lineage>
        <taxon>Bacteria</taxon>
        <taxon>Pseudomonadati</taxon>
        <taxon>Pseudomonadota</taxon>
        <taxon>Alphaproteobacteria</taxon>
        <taxon>Sphingomonadales</taxon>
        <taxon>Sphingomonadaceae</taxon>
        <taxon>Novosphingobium</taxon>
    </lineage>
</organism>
<feature type="region of interest" description="Disordered" evidence="1">
    <location>
        <begin position="46"/>
        <end position="67"/>
    </location>
</feature>
<dbReference type="EMBL" id="AGFM01000009">
    <property type="protein sequence ID" value="EHJ62308.1"/>
    <property type="molecule type" value="Genomic_DNA"/>
</dbReference>
<accession>G6E984</accession>
<comment type="caution">
    <text evidence="2">The sequence shown here is derived from an EMBL/GenBank/DDBJ whole genome shotgun (WGS) entry which is preliminary data.</text>
</comment>
<evidence type="ECO:0000256" key="1">
    <source>
        <dbReference type="SAM" id="MobiDB-lite"/>
    </source>
</evidence>
<evidence type="ECO:0000313" key="2">
    <source>
        <dbReference type="EMBL" id="EHJ62308.1"/>
    </source>
</evidence>